<sequence length="120" mass="12958">MSYCVRVIFFTIHALAGKDCRHVAGGIGLVLRRLQLAAGKICLLQTTHDNYIPSKACLQNNSSVSWGSGSCRGGCKGPAAGESIAHNPECMQRLAKLYWKCGCIDHMCSSVMLVYASRHG</sequence>
<dbReference type="EMBL" id="CAUYUE010000006">
    <property type="protein sequence ID" value="CAK0781863.1"/>
    <property type="molecule type" value="Genomic_DNA"/>
</dbReference>
<accession>A0AAV1I5J9</accession>
<evidence type="ECO:0000313" key="2">
    <source>
        <dbReference type="Proteomes" id="UP001314263"/>
    </source>
</evidence>
<protein>
    <recommendedName>
        <fullName evidence="3">Secreted protein</fullName>
    </recommendedName>
</protein>
<organism evidence="1 2">
    <name type="scientific">Coccomyxa viridis</name>
    <dbReference type="NCBI Taxonomy" id="1274662"/>
    <lineage>
        <taxon>Eukaryota</taxon>
        <taxon>Viridiplantae</taxon>
        <taxon>Chlorophyta</taxon>
        <taxon>core chlorophytes</taxon>
        <taxon>Trebouxiophyceae</taxon>
        <taxon>Trebouxiophyceae incertae sedis</taxon>
        <taxon>Coccomyxaceae</taxon>
        <taxon>Coccomyxa</taxon>
    </lineage>
</organism>
<name>A0AAV1I5J9_9CHLO</name>
<evidence type="ECO:0008006" key="3">
    <source>
        <dbReference type="Google" id="ProtNLM"/>
    </source>
</evidence>
<dbReference type="AlphaFoldDB" id="A0AAV1I5J9"/>
<keyword evidence="2" id="KW-1185">Reference proteome</keyword>
<dbReference type="Proteomes" id="UP001314263">
    <property type="component" value="Unassembled WGS sequence"/>
</dbReference>
<comment type="caution">
    <text evidence="1">The sequence shown here is derived from an EMBL/GenBank/DDBJ whole genome shotgun (WGS) entry which is preliminary data.</text>
</comment>
<proteinExistence type="predicted"/>
<gene>
    <name evidence="1" type="ORF">CVIRNUC_005490</name>
</gene>
<evidence type="ECO:0000313" key="1">
    <source>
        <dbReference type="EMBL" id="CAK0781863.1"/>
    </source>
</evidence>
<reference evidence="1 2" key="1">
    <citation type="submission" date="2023-10" db="EMBL/GenBank/DDBJ databases">
        <authorList>
            <person name="Maclean D."/>
            <person name="Macfadyen A."/>
        </authorList>
    </citation>
    <scope>NUCLEOTIDE SEQUENCE [LARGE SCALE GENOMIC DNA]</scope>
</reference>